<reference evidence="2 3" key="1">
    <citation type="submission" date="2018-05" db="EMBL/GenBank/DDBJ databases">
        <title>Evolution of GPA BGCs.</title>
        <authorList>
            <person name="Waglechner N."/>
            <person name="Wright G.D."/>
        </authorList>
    </citation>
    <scope>NUCLEOTIDE SEQUENCE [LARGE SCALE GENOMIC DNA]</scope>
    <source>
        <strain evidence="2 3">A82846</strain>
    </source>
</reference>
<dbReference type="OrthoDB" id="3694745at2"/>
<evidence type="ECO:0000259" key="1">
    <source>
        <dbReference type="Pfam" id="PF00582"/>
    </source>
</evidence>
<dbReference type="CDD" id="cd00293">
    <property type="entry name" value="USP-like"/>
    <property type="match status" value="1"/>
</dbReference>
<dbReference type="EMBL" id="QHKI01000013">
    <property type="protein sequence ID" value="RSM85164.1"/>
    <property type="molecule type" value="Genomic_DNA"/>
</dbReference>
<dbReference type="SUPFAM" id="SSF52402">
    <property type="entry name" value="Adenine nucleotide alpha hydrolases-like"/>
    <property type="match status" value="2"/>
</dbReference>
<evidence type="ECO:0000313" key="2">
    <source>
        <dbReference type="EMBL" id="RSM85164.1"/>
    </source>
</evidence>
<dbReference type="RefSeq" id="WP_037267522.1">
    <property type="nucleotide sequence ID" value="NZ_QHKI01000013.1"/>
</dbReference>
<dbReference type="Pfam" id="PF00582">
    <property type="entry name" value="Usp"/>
    <property type="match status" value="1"/>
</dbReference>
<name>A0A428ZAS9_KIBAR</name>
<feature type="domain" description="UspA" evidence="1">
    <location>
        <begin position="143"/>
        <end position="262"/>
    </location>
</feature>
<dbReference type="InterPro" id="IPR006016">
    <property type="entry name" value="UspA"/>
</dbReference>
<dbReference type="AlphaFoldDB" id="A0A428ZAS9"/>
<proteinExistence type="predicted"/>
<sequence length="264" mass="28660">MTRTAQPTPIPRQTHVRRPRIAVGTDGTAWGDAALDWALRHAATQSASVDVFAAQASDDQAIARRLAAYRWLFTTVTVSPDSPVNTLLHASNDHDTLVLGYRGRRHGPFGLGRSVLPIVTESQCDTVVVRGETRAVQGEHRWITAAVGGTHDEAVIRRAVQFAVRTRSKLRLIHAVPLPGTHTVLTATEPADILEHAHDLVREIAPDLTPSLRLVRSHPHEAVRASDRSDLLVLGPGNRPGKLSVITSTALHMAPCPVLVVKPF</sequence>
<evidence type="ECO:0000313" key="3">
    <source>
        <dbReference type="Proteomes" id="UP000287547"/>
    </source>
</evidence>
<protein>
    <submittedName>
        <fullName evidence="2">Universal stress protein</fullName>
    </submittedName>
</protein>
<accession>A0A428ZAS9</accession>
<dbReference type="Gene3D" id="3.40.50.12370">
    <property type="match status" value="1"/>
</dbReference>
<gene>
    <name evidence="2" type="ORF">DMH04_17840</name>
</gene>
<organism evidence="2 3">
    <name type="scientific">Kibdelosporangium aridum</name>
    <dbReference type="NCBI Taxonomy" id="2030"/>
    <lineage>
        <taxon>Bacteria</taxon>
        <taxon>Bacillati</taxon>
        <taxon>Actinomycetota</taxon>
        <taxon>Actinomycetes</taxon>
        <taxon>Pseudonocardiales</taxon>
        <taxon>Pseudonocardiaceae</taxon>
        <taxon>Kibdelosporangium</taxon>
    </lineage>
</organism>
<dbReference type="Proteomes" id="UP000287547">
    <property type="component" value="Unassembled WGS sequence"/>
</dbReference>
<comment type="caution">
    <text evidence="2">The sequence shown here is derived from an EMBL/GenBank/DDBJ whole genome shotgun (WGS) entry which is preliminary data.</text>
</comment>